<name>A0A4Q7AM93_9GAMM</name>
<gene>
    <name evidence="2" type="ORF">EXE25_17535</name>
</gene>
<evidence type="ECO:0000313" key="2">
    <source>
        <dbReference type="EMBL" id="RZG64138.1"/>
    </source>
</evidence>
<reference evidence="2 3" key="1">
    <citation type="submission" date="2019-02" db="EMBL/GenBank/DDBJ databases">
        <title>The Batch Genome Submission of Acinetobacter spp. strains.</title>
        <authorList>
            <person name="Qin J."/>
            <person name="Hu Y."/>
            <person name="Ye H."/>
            <person name="Wei L."/>
            <person name="Feng Y."/>
            <person name="Zong Z."/>
        </authorList>
    </citation>
    <scope>NUCLEOTIDE SEQUENCE [LARGE SCALE GENOMIC DNA]</scope>
    <source>
        <strain evidence="2 3">WCHABo060081</strain>
    </source>
</reference>
<evidence type="ECO:0000256" key="1">
    <source>
        <dbReference type="SAM" id="MobiDB-lite"/>
    </source>
</evidence>
<accession>A0A4Q7AM93</accession>
<comment type="caution">
    <text evidence="2">The sequence shown here is derived from an EMBL/GenBank/DDBJ whole genome shotgun (WGS) entry which is preliminary data.</text>
</comment>
<sequence length="68" mass="7394">MVNWYAIKANLQTTLLFLGFLVKNLILVALLALPTTFAFAGSCDNSWQTAKDCSSCGDRAADRRPGGR</sequence>
<organism evidence="2 3">
    <name type="scientific">Acinetobacter bouvetii</name>
    <dbReference type="NCBI Taxonomy" id="202951"/>
    <lineage>
        <taxon>Bacteria</taxon>
        <taxon>Pseudomonadati</taxon>
        <taxon>Pseudomonadota</taxon>
        <taxon>Gammaproteobacteria</taxon>
        <taxon>Moraxellales</taxon>
        <taxon>Moraxellaceae</taxon>
        <taxon>Acinetobacter</taxon>
    </lineage>
</organism>
<evidence type="ECO:0000313" key="3">
    <source>
        <dbReference type="Proteomes" id="UP000293483"/>
    </source>
</evidence>
<dbReference type="AlphaFoldDB" id="A0A4Q7AM93"/>
<dbReference type="RefSeq" id="WP_130148502.1">
    <property type="nucleotide sequence ID" value="NZ_SGSU01000027.1"/>
</dbReference>
<feature type="region of interest" description="Disordered" evidence="1">
    <location>
        <begin position="47"/>
        <end position="68"/>
    </location>
</feature>
<dbReference type="EMBL" id="SGSU01000027">
    <property type="protein sequence ID" value="RZG64138.1"/>
    <property type="molecule type" value="Genomic_DNA"/>
</dbReference>
<feature type="compositionally biased region" description="Basic and acidic residues" evidence="1">
    <location>
        <begin position="59"/>
        <end position="68"/>
    </location>
</feature>
<dbReference type="Proteomes" id="UP000293483">
    <property type="component" value="Unassembled WGS sequence"/>
</dbReference>
<proteinExistence type="predicted"/>
<protein>
    <submittedName>
        <fullName evidence="2">Uncharacterized protein</fullName>
    </submittedName>
</protein>